<keyword evidence="2" id="KW-1185">Reference proteome</keyword>
<gene>
    <name evidence="1" type="ORF">A6770_03175</name>
</gene>
<name>A0A367QKE5_9NOSO</name>
<protein>
    <submittedName>
        <fullName evidence="1">Uncharacterized protein</fullName>
    </submittedName>
</protein>
<organism evidence="1 2">
    <name type="scientific">Nostoc minutum NIES-26</name>
    <dbReference type="NCBI Taxonomy" id="1844469"/>
    <lineage>
        <taxon>Bacteria</taxon>
        <taxon>Bacillati</taxon>
        <taxon>Cyanobacteriota</taxon>
        <taxon>Cyanophyceae</taxon>
        <taxon>Nostocales</taxon>
        <taxon>Nostocaceae</taxon>
        <taxon>Nostoc</taxon>
    </lineage>
</organism>
<comment type="caution">
    <text evidence="1">The sequence shown here is derived from an EMBL/GenBank/DDBJ whole genome shotgun (WGS) entry which is preliminary data.</text>
</comment>
<dbReference type="EMBL" id="LXQD01000317">
    <property type="protein sequence ID" value="RCJ24677.1"/>
    <property type="molecule type" value="Genomic_DNA"/>
</dbReference>
<evidence type="ECO:0000313" key="1">
    <source>
        <dbReference type="EMBL" id="RCJ24677.1"/>
    </source>
</evidence>
<proteinExistence type="predicted"/>
<dbReference type="Proteomes" id="UP000252107">
    <property type="component" value="Unassembled WGS sequence"/>
</dbReference>
<sequence length="72" mass="8254">MKMRETRKMGEEAFNIVFFSFVPLPLLPLLPLPPPALFSPTPAGCRQHAQKPSILERSLLMMRRELLLSHLI</sequence>
<evidence type="ECO:0000313" key="2">
    <source>
        <dbReference type="Proteomes" id="UP000252107"/>
    </source>
</evidence>
<dbReference type="AlphaFoldDB" id="A0A367QKE5"/>
<accession>A0A367QKE5</accession>
<reference evidence="1" key="1">
    <citation type="submission" date="2016-04" db="EMBL/GenBank/DDBJ databases">
        <authorList>
            <person name="Tabuchi Yagui T.R."/>
        </authorList>
    </citation>
    <scope>NUCLEOTIDE SEQUENCE [LARGE SCALE GENOMIC DNA]</scope>
    <source>
        <strain evidence="1">NIES-26</strain>
    </source>
</reference>